<keyword evidence="1" id="KW-0808">Transferase</keyword>
<feature type="domain" description="Beta-ketoacyl-[acyl-carrier-protein] synthase III C-terminal" evidence="3">
    <location>
        <begin position="211"/>
        <end position="291"/>
    </location>
</feature>
<keyword evidence="5" id="KW-1185">Reference proteome</keyword>
<dbReference type="PANTHER" id="PTHR34069:SF2">
    <property type="entry name" value="BETA-KETOACYL-[ACYL-CARRIER-PROTEIN] SYNTHASE III"/>
    <property type="match status" value="1"/>
</dbReference>
<sequence length="484" mass="51789">MVAISSIGTYLPKMRLERAAIAQAMGWLTSSAGTGKGSRSLAFWDEDSVTMAVEAARNCLADQMPDTVRRLVFASMTAPFAEFQNAVLVHGALRLGRNCLTEDTTSTRRAGLIALHQALEQGQTSLVVAAEIPKHPAGSSSESKSGDGAAAVLVEPSGDGLLCFLGGSSITRPFADRYRATGRDFALEWEERWIREEGYLKIVPEAISAALKAANLSPTEIDHFVLPSTIAGCAKAVGQASGLGHARLASDLAADCGDTGSAHALLMLAGAMEGMKPGEKVLVAEFGQGATALIFEAGPAIATMVPQVSRQIKSGLPERNYLKLAIFRGMLEWDRGLRGRVQVNEALTTAYRRSEELLGFVGGRNRQTGTIQFPPSRIAATREGLDVDALEPYPLADRGGTIATSTADLLAFSRHPPNCYGLVDFNGDGRLMMDFTDPGADQLKAGDAVRFVFRIKDIDERTGFRRYFWKAIAADTQSSRTGGE</sequence>
<evidence type="ECO:0000256" key="2">
    <source>
        <dbReference type="ARBA" id="ARBA00023315"/>
    </source>
</evidence>
<evidence type="ECO:0000259" key="3">
    <source>
        <dbReference type="Pfam" id="PF08541"/>
    </source>
</evidence>
<organism evidence="4 5">
    <name type="scientific">Rhizobium alvei</name>
    <dbReference type="NCBI Taxonomy" id="1132659"/>
    <lineage>
        <taxon>Bacteria</taxon>
        <taxon>Pseudomonadati</taxon>
        <taxon>Pseudomonadota</taxon>
        <taxon>Alphaproteobacteria</taxon>
        <taxon>Hyphomicrobiales</taxon>
        <taxon>Rhizobiaceae</taxon>
        <taxon>Rhizobium/Agrobacterium group</taxon>
        <taxon>Rhizobium</taxon>
    </lineage>
</organism>
<dbReference type="Pfam" id="PF08541">
    <property type="entry name" value="ACP_syn_III_C"/>
    <property type="match status" value="1"/>
</dbReference>
<keyword evidence="2" id="KW-0012">Acyltransferase</keyword>
<gene>
    <name evidence="4" type="ORF">Q4481_22055</name>
</gene>
<reference evidence="4" key="1">
    <citation type="journal article" date="2015" name="Int. J. Syst. Evol. Microbiol.">
        <title>Rhizobium alvei sp. nov., isolated from a freshwater river.</title>
        <authorList>
            <person name="Sheu S.Y."/>
            <person name="Huang H.W."/>
            <person name="Young C.C."/>
            <person name="Chen W.M."/>
        </authorList>
    </citation>
    <scope>NUCLEOTIDE SEQUENCE</scope>
    <source>
        <strain evidence="4">TNR-22</strain>
    </source>
</reference>
<evidence type="ECO:0000313" key="4">
    <source>
        <dbReference type="EMBL" id="MDO6966648.1"/>
    </source>
</evidence>
<name>A0ABT8YSI7_9HYPH</name>
<dbReference type="RefSeq" id="WP_304378576.1">
    <property type="nucleotide sequence ID" value="NZ_JAUOZU010000020.1"/>
</dbReference>
<protein>
    <submittedName>
        <fullName evidence="4">3-oxoacyl-[acyl-carrier-protein] synthase III C-terminal domain-containing protein</fullName>
    </submittedName>
</protein>
<dbReference type="EMBL" id="JAUOZU010000020">
    <property type="protein sequence ID" value="MDO6966648.1"/>
    <property type="molecule type" value="Genomic_DNA"/>
</dbReference>
<dbReference type="PANTHER" id="PTHR34069">
    <property type="entry name" value="3-OXOACYL-[ACYL-CARRIER-PROTEIN] SYNTHASE 3"/>
    <property type="match status" value="1"/>
</dbReference>
<dbReference type="CDD" id="cd00827">
    <property type="entry name" value="init_cond_enzymes"/>
    <property type="match status" value="1"/>
</dbReference>
<dbReference type="InterPro" id="IPR013747">
    <property type="entry name" value="ACP_syn_III_C"/>
</dbReference>
<reference evidence="4" key="2">
    <citation type="submission" date="2023-07" db="EMBL/GenBank/DDBJ databases">
        <authorList>
            <person name="Shen H."/>
        </authorList>
    </citation>
    <scope>NUCLEOTIDE SEQUENCE</scope>
    <source>
        <strain evidence="4">TNR-22</strain>
    </source>
</reference>
<dbReference type="SUPFAM" id="SSF53901">
    <property type="entry name" value="Thiolase-like"/>
    <property type="match status" value="2"/>
</dbReference>
<comment type="caution">
    <text evidence="4">The sequence shown here is derived from an EMBL/GenBank/DDBJ whole genome shotgun (WGS) entry which is preliminary data.</text>
</comment>
<dbReference type="InterPro" id="IPR016039">
    <property type="entry name" value="Thiolase-like"/>
</dbReference>
<dbReference type="Gene3D" id="3.40.47.10">
    <property type="match status" value="2"/>
</dbReference>
<proteinExistence type="predicted"/>
<dbReference type="Proteomes" id="UP001174932">
    <property type="component" value="Unassembled WGS sequence"/>
</dbReference>
<evidence type="ECO:0000256" key="1">
    <source>
        <dbReference type="ARBA" id="ARBA00022679"/>
    </source>
</evidence>
<accession>A0ABT8YSI7</accession>
<evidence type="ECO:0000313" key="5">
    <source>
        <dbReference type="Proteomes" id="UP001174932"/>
    </source>
</evidence>